<dbReference type="EMBL" id="FQUU01000004">
    <property type="protein sequence ID" value="SHE84756.1"/>
    <property type="molecule type" value="Genomic_DNA"/>
</dbReference>
<gene>
    <name evidence="4" type="ORF">SAMN02745131_01223</name>
</gene>
<evidence type="ECO:0000313" key="4">
    <source>
        <dbReference type="EMBL" id="SHE84756.1"/>
    </source>
</evidence>
<keyword evidence="5" id="KW-1185">Reference proteome</keyword>
<dbReference type="SMART" id="SM00116">
    <property type="entry name" value="CBS"/>
    <property type="match status" value="2"/>
</dbReference>
<dbReference type="Pfam" id="PF00571">
    <property type="entry name" value="CBS"/>
    <property type="match status" value="2"/>
</dbReference>
<sequence>MEKVAEVLDRKYPQFNTVSPDCFVSDALYQMACENVDHLIVLENDKFMGVLTDHDIASKVLFDDRPLKSIRVKEFMTRTLPVATSQDSLEHCMQLMERFNARHLAIYDNFLFKGVLSSYDLIQEALSKRKSIFEEEGAIRQGYPWNY</sequence>
<dbReference type="PANTHER" id="PTHR43080">
    <property type="entry name" value="CBS DOMAIN-CONTAINING PROTEIN CBSX3, MITOCHONDRIAL"/>
    <property type="match status" value="1"/>
</dbReference>
<dbReference type="OrthoDB" id="671448at2"/>
<dbReference type="Gene3D" id="3.10.580.10">
    <property type="entry name" value="CBS-domain"/>
    <property type="match status" value="1"/>
</dbReference>
<feature type="domain" description="CBS" evidence="3">
    <location>
        <begin position="8"/>
        <end position="67"/>
    </location>
</feature>
<protein>
    <submittedName>
        <fullName evidence="4">CBS domain-containing protein</fullName>
    </submittedName>
</protein>
<dbReference type="RefSeq" id="WP_072834451.1">
    <property type="nucleotide sequence ID" value="NZ_FQUU01000004.1"/>
</dbReference>
<keyword evidence="1 2" id="KW-0129">CBS domain</keyword>
<dbReference type="PROSITE" id="PS51371">
    <property type="entry name" value="CBS"/>
    <property type="match status" value="2"/>
</dbReference>
<evidence type="ECO:0000259" key="3">
    <source>
        <dbReference type="PROSITE" id="PS51371"/>
    </source>
</evidence>
<organism evidence="4 5">
    <name type="scientific">Flavisolibacter ginsengisoli DSM 18119</name>
    <dbReference type="NCBI Taxonomy" id="1121884"/>
    <lineage>
        <taxon>Bacteria</taxon>
        <taxon>Pseudomonadati</taxon>
        <taxon>Bacteroidota</taxon>
        <taxon>Chitinophagia</taxon>
        <taxon>Chitinophagales</taxon>
        <taxon>Chitinophagaceae</taxon>
        <taxon>Flavisolibacter</taxon>
    </lineage>
</organism>
<evidence type="ECO:0000256" key="1">
    <source>
        <dbReference type="ARBA" id="ARBA00023122"/>
    </source>
</evidence>
<dbReference type="InterPro" id="IPR051257">
    <property type="entry name" value="Diverse_CBS-Domain"/>
</dbReference>
<dbReference type="PANTHER" id="PTHR43080:SF2">
    <property type="entry name" value="CBS DOMAIN-CONTAINING PROTEIN"/>
    <property type="match status" value="1"/>
</dbReference>
<proteinExistence type="predicted"/>
<feature type="domain" description="CBS" evidence="3">
    <location>
        <begin position="76"/>
        <end position="131"/>
    </location>
</feature>
<reference evidence="4 5" key="1">
    <citation type="submission" date="2016-11" db="EMBL/GenBank/DDBJ databases">
        <authorList>
            <person name="Jaros S."/>
            <person name="Januszkiewicz K."/>
            <person name="Wedrychowicz H."/>
        </authorList>
    </citation>
    <scope>NUCLEOTIDE SEQUENCE [LARGE SCALE GENOMIC DNA]</scope>
    <source>
        <strain evidence="4 5">DSM 18119</strain>
    </source>
</reference>
<accession>A0A1M4WU35</accession>
<dbReference type="AlphaFoldDB" id="A0A1M4WU35"/>
<dbReference type="InterPro" id="IPR046342">
    <property type="entry name" value="CBS_dom_sf"/>
</dbReference>
<evidence type="ECO:0000313" key="5">
    <source>
        <dbReference type="Proteomes" id="UP000184048"/>
    </source>
</evidence>
<dbReference type="STRING" id="1121884.SAMN02745131_01223"/>
<name>A0A1M4WU35_9BACT</name>
<dbReference type="InterPro" id="IPR000644">
    <property type="entry name" value="CBS_dom"/>
</dbReference>
<dbReference type="SUPFAM" id="SSF54631">
    <property type="entry name" value="CBS-domain pair"/>
    <property type="match status" value="1"/>
</dbReference>
<evidence type="ECO:0000256" key="2">
    <source>
        <dbReference type="PROSITE-ProRule" id="PRU00703"/>
    </source>
</evidence>
<dbReference type="Proteomes" id="UP000184048">
    <property type="component" value="Unassembled WGS sequence"/>
</dbReference>